<dbReference type="OrthoDB" id="9808408at2"/>
<comment type="subcellular location">
    <subcellularLocation>
        <location evidence="2">Cell membrane</location>
    </subcellularLocation>
</comment>
<dbReference type="Pfam" id="PF00512">
    <property type="entry name" value="HisKA"/>
    <property type="match status" value="1"/>
</dbReference>
<keyword evidence="15" id="KW-1185">Reference proteome</keyword>
<dbReference type="EC" id="2.7.13.3" evidence="3"/>
<keyword evidence="6 11" id="KW-0812">Transmembrane</keyword>
<evidence type="ECO:0000256" key="8">
    <source>
        <dbReference type="ARBA" id="ARBA00022989"/>
    </source>
</evidence>
<organism evidence="14 15">
    <name type="scientific">Cellulomonas rhizosphaerae</name>
    <dbReference type="NCBI Taxonomy" id="2293719"/>
    <lineage>
        <taxon>Bacteria</taxon>
        <taxon>Bacillati</taxon>
        <taxon>Actinomycetota</taxon>
        <taxon>Actinomycetes</taxon>
        <taxon>Micrococcales</taxon>
        <taxon>Cellulomonadaceae</taxon>
        <taxon>Cellulomonas</taxon>
    </lineage>
</organism>
<evidence type="ECO:0000256" key="7">
    <source>
        <dbReference type="ARBA" id="ARBA00022777"/>
    </source>
</evidence>
<dbReference type="InterPro" id="IPR052162">
    <property type="entry name" value="Sensor_kinase/Photoreceptor"/>
</dbReference>
<dbReference type="AlphaFoldDB" id="A0A413RPG4"/>
<dbReference type="PANTHER" id="PTHR43304:SF1">
    <property type="entry name" value="PAC DOMAIN-CONTAINING PROTEIN"/>
    <property type="match status" value="1"/>
</dbReference>
<evidence type="ECO:0000256" key="9">
    <source>
        <dbReference type="ARBA" id="ARBA00023012"/>
    </source>
</evidence>
<evidence type="ECO:0000259" key="12">
    <source>
        <dbReference type="PROSITE" id="PS50109"/>
    </source>
</evidence>
<gene>
    <name evidence="14" type="ORF">D1825_04255</name>
</gene>
<protein>
    <recommendedName>
        <fullName evidence="3">histidine kinase</fullName>
        <ecNumber evidence="3">2.7.13.3</ecNumber>
    </recommendedName>
</protein>
<evidence type="ECO:0000313" key="14">
    <source>
        <dbReference type="EMBL" id="RHA43857.1"/>
    </source>
</evidence>
<dbReference type="InterPro" id="IPR003594">
    <property type="entry name" value="HATPase_dom"/>
</dbReference>
<dbReference type="GO" id="GO:0005886">
    <property type="term" value="C:plasma membrane"/>
    <property type="evidence" value="ECO:0007669"/>
    <property type="project" value="UniProtKB-SubCell"/>
</dbReference>
<dbReference type="InterPro" id="IPR036097">
    <property type="entry name" value="HisK_dim/P_sf"/>
</dbReference>
<comment type="catalytic activity">
    <reaction evidence="1">
        <text>ATP + protein L-histidine = ADP + protein N-phospho-L-histidine.</text>
        <dbReference type="EC" id="2.7.13.3"/>
    </reaction>
</comment>
<evidence type="ECO:0000313" key="15">
    <source>
        <dbReference type="Proteomes" id="UP000283374"/>
    </source>
</evidence>
<dbReference type="PANTHER" id="PTHR43304">
    <property type="entry name" value="PHYTOCHROME-LIKE PROTEIN CPH1"/>
    <property type="match status" value="1"/>
</dbReference>
<evidence type="ECO:0000256" key="5">
    <source>
        <dbReference type="ARBA" id="ARBA00022679"/>
    </source>
</evidence>
<dbReference type="SMART" id="SM00304">
    <property type="entry name" value="HAMP"/>
    <property type="match status" value="1"/>
</dbReference>
<dbReference type="EMBL" id="QWKP01000136">
    <property type="protein sequence ID" value="RHA43857.1"/>
    <property type="molecule type" value="Genomic_DNA"/>
</dbReference>
<dbReference type="PROSITE" id="PS50885">
    <property type="entry name" value="HAMP"/>
    <property type="match status" value="1"/>
</dbReference>
<evidence type="ECO:0000256" key="6">
    <source>
        <dbReference type="ARBA" id="ARBA00022692"/>
    </source>
</evidence>
<name>A0A413RPG4_9CELL</name>
<keyword evidence="7" id="KW-0418">Kinase</keyword>
<dbReference type="InterPro" id="IPR005467">
    <property type="entry name" value="His_kinase_dom"/>
</dbReference>
<comment type="caution">
    <text evidence="14">The sequence shown here is derived from an EMBL/GenBank/DDBJ whole genome shotgun (WGS) entry which is preliminary data.</text>
</comment>
<dbReference type="CDD" id="cd00082">
    <property type="entry name" value="HisKA"/>
    <property type="match status" value="1"/>
</dbReference>
<evidence type="ECO:0000256" key="2">
    <source>
        <dbReference type="ARBA" id="ARBA00004236"/>
    </source>
</evidence>
<dbReference type="SUPFAM" id="SSF55874">
    <property type="entry name" value="ATPase domain of HSP90 chaperone/DNA topoisomerase II/histidine kinase"/>
    <property type="match status" value="1"/>
</dbReference>
<feature type="coiled-coil region" evidence="10">
    <location>
        <begin position="258"/>
        <end position="285"/>
    </location>
</feature>
<accession>A0A413RPG4</accession>
<evidence type="ECO:0000256" key="4">
    <source>
        <dbReference type="ARBA" id="ARBA00022553"/>
    </source>
</evidence>
<dbReference type="InterPro" id="IPR003661">
    <property type="entry name" value="HisK_dim/P_dom"/>
</dbReference>
<dbReference type="CDD" id="cd06225">
    <property type="entry name" value="HAMP"/>
    <property type="match status" value="1"/>
</dbReference>
<dbReference type="InterPro" id="IPR007891">
    <property type="entry name" value="CHASE3"/>
</dbReference>
<dbReference type="Gene3D" id="6.10.340.10">
    <property type="match status" value="1"/>
</dbReference>
<dbReference type="SMART" id="SM00387">
    <property type="entry name" value="HATPase_c"/>
    <property type="match status" value="1"/>
</dbReference>
<evidence type="ECO:0000256" key="11">
    <source>
        <dbReference type="SAM" id="Phobius"/>
    </source>
</evidence>
<evidence type="ECO:0000259" key="13">
    <source>
        <dbReference type="PROSITE" id="PS50885"/>
    </source>
</evidence>
<dbReference type="Pfam" id="PF02518">
    <property type="entry name" value="HATPase_c"/>
    <property type="match status" value="1"/>
</dbReference>
<dbReference type="SUPFAM" id="SSF47384">
    <property type="entry name" value="Homodimeric domain of signal transducing histidine kinase"/>
    <property type="match status" value="1"/>
</dbReference>
<dbReference type="Gene3D" id="3.30.565.10">
    <property type="entry name" value="Histidine kinase-like ATPase, C-terminal domain"/>
    <property type="match status" value="1"/>
</dbReference>
<dbReference type="Pfam" id="PF00672">
    <property type="entry name" value="HAMP"/>
    <property type="match status" value="1"/>
</dbReference>
<sequence length="508" mass="54995">MTLRRRLTTLLVVAGVVLGLLLGGAAYVFAQLFDRQSAVTEDIFGAVVGADRALVAYVDAETGLRGFALTGDDATLEPYATTVADLPTFTALADDLSGVSSEPRLHETAAAADAAARAWIDDYAEPLIAQVRSEGPESVTPAEVEAGKQQFDALRASVGAFTDEVRDVRRDVAAELAQWTRYASVVVALLAIAAVTVGILLWTALRRWVVEPLDGLASDARIVSDGDLTHAVTATGPGEIADLARDVELMRTALLTQVQAVEDSHAMLEDQAEELRRSNRDLEQFAYVASHDLQEPLRKVASFTQLLQKRYGGQMDERADQYIEFAVDGAKRMQRLIQDLLGFSRVGRVGGEVTDVDLNAALAAALDNLEQAVDDAGAVVTHDDLPTIRGEFPLIVQLFQNLVGNAVKFRAPDRVPQIHLSARPVEDSTKGEWELRCQDNGIGIDAQYADRVFVIFQRLHAKDVYEGTGIGLALCKKIVEFHGGHIWIDPPAGDGTSIRWTLPSGTDD</sequence>
<dbReference type="SMART" id="SM00388">
    <property type="entry name" value="HisKA"/>
    <property type="match status" value="1"/>
</dbReference>
<keyword evidence="10" id="KW-0175">Coiled coil</keyword>
<evidence type="ECO:0000256" key="1">
    <source>
        <dbReference type="ARBA" id="ARBA00000085"/>
    </source>
</evidence>
<dbReference type="Pfam" id="PF05227">
    <property type="entry name" value="CHASE3"/>
    <property type="match status" value="1"/>
</dbReference>
<feature type="domain" description="HAMP" evidence="13">
    <location>
        <begin position="207"/>
        <end position="259"/>
    </location>
</feature>
<proteinExistence type="predicted"/>
<keyword evidence="11" id="KW-0472">Membrane</keyword>
<dbReference type="PROSITE" id="PS50109">
    <property type="entry name" value="HIS_KIN"/>
    <property type="match status" value="1"/>
</dbReference>
<dbReference type="Gene3D" id="1.10.287.130">
    <property type="match status" value="1"/>
</dbReference>
<dbReference type="InterPro" id="IPR003660">
    <property type="entry name" value="HAMP_dom"/>
</dbReference>
<feature type="domain" description="Histidine kinase" evidence="12">
    <location>
        <begin position="288"/>
        <end position="506"/>
    </location>
</feature>
<evidence type="ECO:0000256" key="3">
    <source>
        <dbReference type="ARBA" id="ARBA00012438"/>
    </source>
</evidence>
<evidence type="ECO:0000256" key="10">
    <source>
        <dbReference type="SAM" id="Coils"/>
    </source>
</evidence>
<dbReference type="SUPFAM" id="SSF158472">
    <property type="entry name" value="HAMP domain-like"/>
    <property type="match status" value="1"/>
</dbReference>
<dbReference type="Proteomes" id="UP000283374">
    <property type="component" value="Unassembled WGS sequence"/>
</dbReference>
<keyword evidence="9" id="KW-0902">Two-component regulatory system</keyword>
<keyword evidence="5" id="KW-0808">Transferase</keyword>
<keyword evidence="4" id="KW-0597">Phosphoprotein</keyword>
<dbReference type="PRINTS" id="PR00344">
    <property type="entry name" value="BCTRLSENSOR"/>
</dbReference>
<dbReference type="InterPro" id="IPR036890">
    <property type="entry name" value="HATPase_C_sf"/>
</dbReference>
<feature type="transmembrane region" description="Helical" evidence="11">
    <location>
        <begin position="182"/>
        <end position="205"/>
    </location>
</feature>
<dbReference type="InterPro" id="IPR004358">
    <property type="entry name" value="Sig_transdc_His_kin-like_C"/>
</dbReference>
<dbReference type="GO" id="GO:0000155">
    <property type="term" value="F:phosphorelay sensor kinase activity"/>
    <property type="evidence" value="ECO:0007669"/>
    <property type="project" value="InterPro"/>
</dbReference>
<reference evidence="14 15" key="1">
    <citation type="submission" date="2018-08" db="EMBL/GenBank/DDBJ databases">
        <title>Cellulomonas rhizosphaerae sp. nov., a novel actinomycete isolated from soil.</title>
        <authorList>
            <person name="Tian Y."/>
        </authorList>
    </citation>
    <scope>NUCLEOTIDE SEQUENCE [LARGE SCALE GENOMIC DNA]</scope>
    <source>
        <strain evidence="14 15">NEAU-TCZ24</strain>
    </source>
</reference>
<keyword evidence="8 11" id="KW-1133">Transmembrane helix</keyword>